<organism evidence="1">
    <name type="scientific">Cladocopium goreaui</name>
    <dbReference type="NCBI Taxonomy" id="2562237"/>
    <lineage>
        <taxon>Eukaryota</taxon>
        <taxon>Sar</taxon>
        <taxon>Alveolata</taxon>
        <taxon>Dinophyceae</taxon>
        <taxon>Suessiales</taxon>
        <taxon>Symbiodiniaceae</taxon>
        <taxon>Cladocopium</taxon>
    </lineage>
</organism>
<dbReference type="EMBL" id="CAMXCT030006697">
    <property type="protein sequence ID" value="CAL4805801.1"/>
    <property type="molecule type" value="Genomic_DNA"/>
</dbReference>
<sequence>MGPRTLTFDFRYPQDARGSIRIYGGKLAEEGLEGFFSRDAWELPPPEAAPDDWWEKRSGDERLNVRTIPPEWIQSSACHKRHVTLPMECQRRHGLHELDMWRWWIQKVTLSSSSVERDLQASWQTCGRPSALTWSICTTCWS</sequence>
<evidence type="ECO:0000313" key="3">
    <source>
        <dbReference type="Proteomes" id="UP001152797"/>
    </source>
</evidence>
<dbReference type="AlphaFoldDB" id="A0A9P1M3L4"/>
<proteinExistence type="predicted"/>
<reference evidence="1" key="1">
    <citation type="submission" date="2022-10" db="EMBL/GenBank/DDBJ databases">
        <authorList>
            <person name="Chen Y."/>
            <person name="Dougan E. K."/>
            <person name="Chan C."/>
            <person name="Rhodes N."/>
            <person name="Thang M."/>
        </authorList>
    </citation>
    <scope>NUCLEOTIDE SEQUENCE</scope>
</reference>
<gene>
    <name evidence="1" type="ORF">C1SCF055_LOCUS43047</name>
</gene>
<evidence type="ECO:0000313" key="1">
    <source>
        <dbReference type="EMBL" id="CAI4018489.1"/>
    </source>
</evidence>
<keyword evidence="3" id="KW-1185">Reference proteome</keyword>
<accession>A0A9P1M3L4</accession>
<name>A0A9P1M3L4_9DINO</name>
<protein>
    <submittedName>
        <fullName evidence="1">Uncharacterized protein</fullName>
    </submittedName>
</protein>
<dbReference type="Proteomes" id="UP001152797">
    <property type="component" value="Unassembled WGS sequence"/>
</dbReference>
<dbReference type="EMBL" id="CAMXCT020006697">
    <property type="protein sequence ID" value="CAL1171864.1"/>
    <property type="molecule type" value="Genomic_DNA"/>
</dbReference>
<reference evidence="2" key="2">
    <citation type="submission" date="2024-04" db="EMBL/GenBank/DDBJ databases">
        <authorList>
            <person name="Chen Y."/>
            <person name="Shah S."/>
            <person name="Dougan E. K."/>
            <person name="Thang M."/>
            <person name="Chan C."/>
        </authorList>
    </citation>
    <scope>NUCLEOTIDE SEQUENCE [LARGE SCALE GENOMIC DNA]</scope>
</reference>
<comment type="caution">
    <text evidence="1">The sequence shown here is derived from an EMBL/GenBank/DDBJ whole genome shotgun (WGS) entry which is preliminary data.</text>
</comment>
<dbReference type="EMBL" id="CAMXCT010006697">
    <property type="protein sequence ID" value="CAI4018489.1"/>
    <property type="molecule type" value="Genomic_DNA"/>
</dbReference>
<evidence type="ECO:0000313" key="2">
    <source>
        <dbReference type="EMBL" id="CAL1171864.1"/>
    </source>
</evidence>